<dbReference type="EMBL" id="PKRZ01000001">
    <property type="protein sequence ID" value="PLW59680.2"/>
    <property type="molecule type" value="Genomic_DNA"/>
</dbReference>
<comment type="caution">
    <text evidence="3">The sequence shown here is derived from an EMBL/GenBank/DDBJ whole genome shotgun (WGS) entry which is preliminary data.</text>
</comment>
<feature type="domain" description="Terminase large subunit-like ATPase" evidence="1">
    <location>
        <begin position="122"/>
        <end position="291"/>
    </location>
</feature>
<dbReference type="InterPro" id="IPR046462">
    <property type="entry name" value="TerL_nuclease"/>
</dbReference>
<dbReference type="PANTHER" id="PTHR41287">
    <property type="match status" value="1"/>
</dbReference>
<reference evidence="4" key="1">
    <citation type="submission" date="2016-08" db="EMBL/GenBank/DDBJ databases">
        <title>Comparative genomics of Lactococcus lactis strain WFLU12 isolated from the gastrointestinal tract of wild olive flounder (Paralichythys olivaceus).</title>
        <authorList>
            <person name="Nguyen T.L."/>
            <person name="Kim D.-H."/>
        </authorList>
    </citation>
    <scope>NUCLEOTIDE SEQUENCE [LARGE SCALE GENOMIC DNA]</scope>
    <source>
        <strain evidence="4">WFLU12</strain>
    </source>
</reference>
<dbReference type="Pfam" id="PF03354">
    <property type="entry name" value="TerL_ATPase"/>
    <property type="match status" value="1"/>
</dbReference>
<dbReference type="InterPro" id="IPR027417">
    <property type="entry name" value="P-loop_NTPase"/>
</dbReference>
<dbReference type="Gene3D" id="3.40.50.300">
    <property type="entry name" value="P-loop containing nucleotide triphosphate hydrolases"/>
    <property type="match status" value="1"/>
</dbReference>
<sequence length="661" mass="75953">MGVMTMITELAPTKTMNNLIIEFKVDLTKDHDVLGAYHSIDFSGIRAKYRDPGTRYAFAVLDGITKSGYLTKLAAFRHLRDLQRIGREDFPYRYSKKEIKNLLKVASVVPNVDTGEPTELMPWQKFIMCMLIGWRNSEGGKRFTVAIISVSRGQGKTYILAILMVYSFLFESLGLSNQDFLVSSINFKQTSKLFGYVKTMLKTVIKIEPFKTIAAETGLTDRSILNDEVVMKKMNNKIRAISHEAGQYDSFHFTTAIFDEIGEVTNREKISKIVSGQVLVKNHQFVQISTSYPDPSVPFRKDQKTLQEAMEKDWDREADTSLCLVWAQDDLSETFEPETWVKSNPLLELEDKKDILLKGLIDKRNSDLLQGTLHDFQTKNLNMWLQQDVDSYLNLADVEKAIIPEFSIHGQRCYIGIDYSMMSDNTAIAFVFPYLDDEGKPKWHVEQHSFVPFQRAGSIDAKEKQDGINYRELEKYGFCTVTSHQQGLINDDEVYEWIVNYIEDNALDVIFFGYDAMGITKVIQMLMNNTGYNLQPIRQRTSELKDPTKFLQKLFVEGSISRLDDKIMEKSLLNAVLREDSIGIQVDKRKATLKIDVVDAIIDALFQGMYHFEDYGMANDKSWQVEHMTPEQVKEWVTSQESGLLDLEDEIDDDWGFDEDF</sequence>
<accession>A0A2N5WBR3</accession>
<dbReference type="AlphaFoldDB" id="A0A2N5WBR3"/>
<dbReference type="InterPro" id="IPR005021">
    <property type="entry name" value="Terminase_largesu-like"/>
</dbReference>
<evidence type="ECO:0000259" key="2">
    <source>
        <dbReference type="Pfam" id="PF20441"/>
    </source>
</evidence>
<evidence type="ECO:0000313" key="4">
    <source>
        <dbReference type="Proteomes" id="UP000234865"/>
    </source>
</evidence>
<name>A0A2N5WBR3_LACLL</name>
<dbReference type="Proteomes" id="UP000234865">
    <property type="component" value="Unassembled WGS sequence"/>
</dbReference>
<organism evidence="3 4">
    <name type="scientific">Lactococcus lactis subsp. lactis</name>
    <name type="common">Streptococcus lactis</name>
    <dbReference type="NCBI Taxonomy" id="1360"/>
    <lineage>
        <taxon>Bacteria</taxon>
        <taxon>Bacillati</taxon>
        <taxon>Bacillota</taxon>
        <taxon>Bacilli</taxon>
        <taxon>Lactobacillales</taxon>
        <taxon>Streptococcaceae</taxon>
        <taxon>Lactococcus</taxon>
    </lineage>
</organism>
<protein>
    <submittedName>
        <fullName evidence="3">Phage terminase-like protein, large subunit</fullName>
    </submittedName>
</protein>
<gene>
    <name evidence="3" type="ORF">CYU10_000555</name>
</gene>
<dbReference type="GO" id="GO:0004519">
    <property type="term" value="F:endonuclease activity"/>
    <property type="evidence" value="ECO:0007669"/>
    <property type="project" value="InterPro"/>
</dbReference>
<dbReference type="Pfam" id="PF20441">
    <property type="entry name" value="TerL_nuclease"/>
    <property type="match status" value="1"/>
</dbReference>
<evidence type="ECO:0000259" key="1">
    <source>
        <dbReference type="Pfam" id="PF03354"/>
    </source>
</evidence>
<dbReference type="PANTHER" id="PTHR41287:SF1">
    <property type="entry name" value="PROTEIN YMFN"/>
    <property type="match status" value="1"/>
</dbReference>
<dbReference type="InterPro" id="IPR046461">
    <property type="entry name" value="TerL_ATPase"/>
</dbReference>
<evidence type="ECO:0000313" key="3">
    <source>
        <dbReference type="EMBL" id="PLW59680.2"/>
    </source>
</evidence>
<proteinExistence type="predicted"/>
<feature type="domain" description="Terminase large subunit-like endonuclease" evidence="2">
    <location>
        <begin position="322"/>
        <end position="607"/>
    </location>
</feature>